<keyword evidence="4 6" id="KW-1133">Transmembrane helix</keyword>
<feature type="transmembrane region" description="Helical" evidence="6">
    <location>
        <begin position="67"/>
        <end position="93"/>
    </location>
</feature>
<keyword evidence="5 6" id="KW-0472">Membrane</keyword>
<feature type="domain" description="DUF2179" evidence="7">
    <location>
        <begin position="240"/>
        <end position="294"/>
    </location>
</feature>
<gene>
    <name evidence="8" type="ORF">AALO17_13360</name>
</gene>
<accession>A0A140DUZ3</accession>
<evidence type="ECO:0000256" key="4">
    <source>
        <dbReference type="ARBA" id="ARBA00022989"/>
    </source>
</evidence>
<keyword evidence="2" id="KW-1003">Cell membrane</keyword>
<dbReference type="RefSeq" id="WP_236940522.1">
    <property type="nucleotide sequence ID" value="NZ_CAMTBT010000046.1"/>
</dbReference>
<feature type="transmembrane region" description="Helical" evidence="6">
    <location>
        <begin position="100"/>
        <end position="122"/>
    </location>
</feature>
<comment type="subcellular location">
    <subcellularLocation>
        <location evidence="1">Cell membrane</location>
        <topology evidence="1">Multi-pass membrane protein</topology>
    </subcellularLocation>
</comment>
<sequence length="302" mass="33723">MKPTNPLKQMPSLRELDKQNKHIHLMLSLTMIVLSALGQTFVMQVFMDPCNLISGGFTGIALFMQKVLARIGIPFSTSVGILVLNVPAAIWAYKRISKRFVMLTAIQFTLVSLFLEIFTFTPLVEDKVLNILFGGIGWGFTIALALRAGGSTGGTDFIAQYVSTKLHKSIFEYVFYANCVMYVLYGFSFGWMAAGYSILFQFLSTKSISSLYQRYSQVTVQFTTTDPDQVADAFFTVCHHGMSIIDATGAYSGRRYYICQAVISSYELPDVIANVRRVDPTVIVNTLSTNSFYGSFYQQPIE</sequence>
<dbReference type="Proteomes" id="UP000069771">
    <property type="component" value="Chromosome"/>
</dbReference>
<dbReference type="PATRIC" id="fig|1702221.3.peg.1288"/>
<dbReference type="GO" id="GO:0005886">
    <property type="term" value="C:plasma membrane"/>
    <property type="evidence" value="ECO:0007669"/>
    <property type="project" value="UniProtKB-SubCell"/>
</dbReference>
<evidence type="ECO:0000313" key="8">
    <source>
        <dbReference type="EMBL" id="AMK54470.1"/>
    </source>
</evidence>
<organism evidence="8 9">
    <name type="scientific">Faecalibaculum rodentium</name>
    <dbReference type="NCBI Taxonomy" id="1702221"/>
    <lineage>
        <taxon>Bacteria</taxon>
        <taxon>Bacillati</taxon>
        <taxon>Bacillota</taxon>
        <taxon>Erysipelotrichia</taxon>
        <taxon>Erysipelotrichales</taxon>
        <taxon>Erysipelotrichaceae</taxon>
        <taxon>Faecalibaculum</taxon>
    </lineage>
</organism>
<name>A0A140DUZ3_9FIRM</name>
<evidence type="ECO:0000256" key="5">
    <source>
        <dbReference type="ARBA" id="ARBA00023136"/>
    </source>
</evidence>
<evidence type="ECO:0000313" key="9">
    <source>
        <dbReference type="Proteomes" id="UP000069771"/>
    </source>
</evidence>
<proteinExistence type="predicted"/>
<feature type="transmembrane region" description="Helical" evidence="6">
    <location>
        <begin position="128"/>
        <end position="146"/>
    </location>
</feature>
<protein>
    <recommendedName>
        <fullName evidence="7">DUF2179 domain-containing protein</fullName>
    </recommendedName>
</protein>
<dbReference type="InterPro" id="IPR003740">
    <property type="entry name" value="YitT"/>
</dbReference>
<evidence type="ECO:0000256" key="1">
    <source>
        <dbReference type="ARBA" id="ARBA00004651"/>
    </source>
</evidence>
<evidence type="ECO:0000256" key="3">
    <source>
        <dbReference type="ARBA" id="ARBA00022692"/>
    </source>
</evidence>
<evidence type="ECO:0000256" key="2">
    <source>
        <dbReference type="ARBA" id="ARBA00022475"/>
    </source>
</evidence>
<feature type="transmembrane region" description="Helical" evidence="6">
    <location>
        <begin position="23"/>
        <end position="47"/>
    </location>
</feature>
<dbReference type="AlphaFoldDB" id="A0A140DUZ3"/>
<evidence type="ECO:0000256" key="6">
    <source>
        <dbReference type="SAM" id="Phobius"/>
    </source>
</evidence>
<dbReference type="InterPro" id="IPR015867">
    <property type="entry name" value="N-reg_PII/ATP_PRibTrfase_C"/>
</dbReference>
<evidence type="ECO:0000259" key="7">
    <source>
        <dbReference type="Pfam" id="PF10035"/>
    </source>
</evidence>
<reference evidence="8 9" key="1">
    <citation type="journal article" date="2016" name="Gut Pathog.">
        <title>Whole genome sequencing of "Faecalibaculum rodentium" ALO17, isolated from C57BL/6J laboratory mouse feces.</title>
        <authorList>
            <person name="Lim S."/>
            <person name="Chang D.H."/>
            <person name="Ahn S."/>
            <person name="Kim B.C."/>
        </authorList>
    </citation>
    <scope>NUCLEOTIDE SEQUENCE [LARGE SCALE GENOMIC DNA]</scope>
    <source>
        <strain evidence="8 9">Alo17</strain>
    </source>
</reference>
<dbReference type="Pfam" id="PF10035">
    <property type="entry name" value="DUF2179"/>
    <property type="match status" value="1"/>
</dbReference>
<dbReference type="InterPro" id="IPR051461">
    <property type="entry name" value="UPF0750_membrane"/>
</dbReference>
<dbReference type="STRING" id="1702221.AALO17_13360"/>
<dbReference type="Gene3D" id="3.30.70.120">
    <property type="match status" value="1"/>
</dbReference>
<dbReference type="KEGG" id="fro:AALO17_13360"/>
<dbReference type="PIRSF" id="PIRSF006483">
    <property type="entry name" value="Membrane_protein_YitT"/>
    <property type="match status" value="1"/>
</dbReference>
<dbReference type="EMBL" id="CP011391">
    <property type="protein sequence ID" value="AMK54470.1"/>
    <property type="molecule type" value="Genomic_DNA"/>
</dbReference>
<keyword evidence="3 6" id="KW-0812">Transmembrane</keyword>
<keyword evidence="9" id="KW-1185">Reference proteome</keyword>
<dbReference type="InterPro" id="IPR019264">
    <property type="entry name" value="DUF2179"/>
</dbReference>
<feature type="transmembrane region" description="Helical" evidence="6">
    <location>
        <begin position="173"/>
        <end position="199"/>
    </location>
</feature>
<dbReference type="Pfam" id="PF02588">
    <property type="entry name" value="YitT_membrane"/>
    <property type="match status" value="1"/>
</dbReference>
<dbReference type="PANTHER" id="PTHR33545">
    <property type="entry name" value="UPF0750 MEMBRANE PROTEIN YITT-RELATED"/>
    <property type="match status" value="1"/>
</dbReference>
<dbReference type="PANTHER" id="PTHR33545:SF5">
    <property type="entry name" value="UPF0750 MEMBRANE PROTEIN YITT"/>
    <property type="match status" value="1"/>
</dbReference>
<dbReference type="GeneID" id="78478055"/>